<sequence>MDETESKHFISNPIRNKIERERQSAIDDEIQKLMCFMPKSKRIPQKTSRGSVLLALYSVAKEKMKEEHVKSTEEPSEQTNDN</sequence>
<evidence type="ECO:0000313" key="1">
    <source>
        <dbReference type="Proteomes" id="UP000095282"/>
    </source>
</evidence>
<reference evidence="2" key="1">
    <citation type="submission" date="2016-11" db="UniProtKB">
        <authorList>
            <consortium name="WormBaseParasite"/>
        </authorList>
    </citation>
    <scope>IDENTIFICATION</scope>
</reference>
<organism evidence="1 2">
    <name type="scientific">Caenorhabditis tropicalis</name>
    <dbReference type="NCBI Taxonomy" id="1561998"/>
    <lineage>
        <taxon>Eukaryota</taxon>
        <taxon>Metazoa</taxon>
        <taxon>Ecdysozoa</taxon>
        <taxon>Nematoda</taxon>
        <taxon>Chromadorea</taxon>
        <taxon>Rhabditida</taxon>
        <taxon>Rhabditina</taxon>
        <taxon>Rhabditomorpha</taxon>
        <taxon>Rhabditoidea</taxon>
        <taxon>Rhabditidae</taxon>
        <taxon>Peloderinae</taxon>
        <taxon>Caenorhabditis</taxon>
    </lineage>
</organism>
<dbReference type="WBParaSite" id="Csp11.Scaffold629.g11380.t1">
    <property type="protein sequence ID" value="Csp11.Scaffold629.g11380.t1"/>
    <property type="gene ID" value="Csp11.Scaffold629.g11380"/>
</dbReference>
<dbReference type="Proteomes" id="UP000095282">
    <property type="component" value="Unplaced"/>
</dbReference>
<accession>A0A1I7TSP2</accession>
<evidence type="ECO:0000313" key="2">
    <source>
        <dbReference type="WBParaSite" id="Csp11.Scaffold629.g11380.t1"/>
    </source>
</evidence>
<name>A0A1I7TSP2_9PELO</name>
<protein>
    <submittedName>
        <fullName evidence="2">BHLH domain-containing protein</fullName>
    </submittedName>
</protein>
<proteinExistence type="predicted"/>
<keyword evidence="1" id="KW-1185">Reference proteome</keyword>
<dbReference type="AlphaFoldDB" id="A0A1I7TSP2"/>